<evidence type="ECO:0000256" key="3">
    <source>
        <dbReference type="SAM" id="Phobius"/>
    </source>
</evidence>
<feature type="transmembrane region" description="Helical" evidence="3">
    <location>
        <begin position="133"/>
        <end position="158"/>
    </location>
</feature>
<dbReference type="AlphaFoldDB" id="A0A4P6FEG6"/>
<evidence type="ECO:0000313" key="5">
    <source>
        <dbReference type="Proteomes" id="UP000292118"/>
    </source>
</evidence>
<feature type="compositionally biased region" description="Acidic residues" evidence="2">
    <location>
        <begin position="290"/>
        <end position="307"/>
    </location>
</feature>
<feature type="coiled-coil region" evidence="1">
    <location>
        <begin position="171"/>
        <end position="198"/>
    </location>
</feature>
<feature type="region of interest" description="Disordered" evidence="2">
    <location>
        <begin position="1"/>
        <end position="128"/>
    </location>
</feature>
<dbReference type="EMBL" id="CP035493">
    <property type="protein sequence ID" value="QAY68998.1"/>
    <property type="molecule type" value="Genomic_DNA"/>
</dbReference>
<evidence type="ECO:0000256" key="2">
    <source>
        <dbReference type="SAM" id="MobiDB-lite"/>
    </source>
</evidence>
<dbReference type="OrthoDB" id="5187715at2"/>
<organism evidence="4 5">
    <name type="scientific">Xylanimonas protaetiae</name>
    <dbReference type="NCBI Taxonomy" id="2509457"/>
    <lineage>
        <taxon>Bacteria</taxon>
        <taxon>Bacillati</taxon>
        <taxon>Actinomycetota</taxon>
        <taxon>Actinomycetes</taxon>
        <taxon>Micrococcales</taxon>
        <taxon>Promicromonosporaceae</taxon>
        <taxon>Xylanimonas</taxon>
    </lineage>
</organism>
<reference evidence="4 5" key="1">
    <citation type="submission" date="2019-01" db="EMBL/GenBank/DDBJ databases">
        <title>Genome sequencing of strain FW10M-9.</title>
        <authorList>
            <person name="Heo J."/>
            <person name="Kim S.-J."/>
            <person name="Kim J.-S."/>
            <person name="Hong S.-B."/>
            <person name="Kwon S.-W."/>
        </authorList>
    </citation>
    <scope>NUCLEOTIDE SEQUENCE [LARGE SCALE GENOMIC DNA]</scope>
    <source>
        <strain evidence="4 5">FW10M-9</strain>
    </source>
</reference>
<keyword evidence="5" id="KW-1185">Reference proteome</keyword>
<keyword evidence="3" id="KW-1133">Transmembrane helix</keyword>
<dbReference type="Pfam" id="PF04977">
    <property type="entry name" value="DivIC"/>
    <property type="match status" value="1"/>
</dbReference>
<keyword evidence="3" id="KW-0472">Membrane</keyword>
<keyword evidence="1" id="KW-0175">Coiled coil</keyword>
<dbReference type="KEGG" id="xya:ET471_02195"/>
<proteinExistence type="predicted"/>
<sequence>MRSGRRSATNDDIEREGCGRAATRPPARPSRSAQSGRDRPPPHLAPAPPGLPAGGTRRRVGPLAVPPDDVAAADDGARCRRPARGAEGPAEGDGQGHRERLRARLRPRHRRPRHPQPPGGPARGDRRRAHNGLVLPEVVTVRLLVLAVVVLISAVLLVPTVRAAVQQSMELHQLRGRVEARQAEADRLQQELDRWSDDAFVMGQARDRLLFVMPGDQVWRTVGGDRVVEDIDPATGKPVEAGVVGGKSDAGTPWYTTLWDSVQVADGPHGAPDGTAPADGTEPADRPDDTGPDDGGAVEDPSDTIGQ</sequence>
<feature type="compositionally biased region" description="Basic residues" evidence="2">
    <location>
        <begin position="99"/>
        <end position="114"/>
    </location>
</feature>
<keyword evidence="3" id="KW-0812">Transmembrane</keyword>
<evidence type="ECO:0000313" key="4">
    <source>
        <dbReference type="EMBL" id="QAY68998.1"/>
    </source>
</evidence>
<feature type="compositionally biased region" description="Pro residues" evidence="2">
    <location>
        <begin position="42"/>
        <end position="51"/>
    </location>
</feature>
<feature type="region of interest" description="Disordered" evidence="2">
    <location>
        <begin position="262"/>
        <end position="307"/>
    </location>
</feature>
<dbReference type="InterPro" id="IPR007060">
    <property type="entry name" value="FtsL/DivIC"/>
</dbReference>
<dbReference type="Proteomes" id="UP000292118">
    <property type="component" value="Chromosome"/>
</dbReference>
<gene>
    <name evidence="4" type="ORF">ET471_02195</name>
</gene>
<protein>
    <submittedName>
        <fullName evidence="4">Septum formation initiator family protein</fullName>
    </submittedName>
</protein>
<name>A0A4P6FEG6_9MICO</name>
<accession>A0A4P6FEG6</accession>
<evidence type="ECO:0000256" key="1">
    <source>
        <dbReference type="SAM" id="Coils"/>
    </source>
</evidence>
<feature type="compositionally biased region" description="Low complexity" evidence="2">
    <location>
        <begin position="20"/>
        <end position="35"/>
    </location>
</feature>